<dbReference type="EMBL" id="CP104758">
    <property type="protein sequence ID" value="WBG92124.1"/>
    <property type="molecule type" value="Genomic_DNA"/>
</dbReference>
<organism evidence="2 3">
    <name type="scientific">Pantoea piersonii</name>
    <dbReference type="NCBI Taxonomy" id="2364647"/>
    <lineage>
        <taxon>Bacteria</taxon>
        <taxon>Pseudomonadati</taxon>
        <taxon>Pseudomonadota</taxon>
        <taxon>Gammaproteobacteria</taxon>
        <taxon>Enterobacterales</taxon>
        <taxon>Erwiniaceae</taxon>
        <taxon>Pantoea</taxon>
    </lineage>
</organism>
<keyword evidence="3" id="KW-1185">Reference proteome</keyword>
<reference evidence="2 3" key="1">
    <citation type="journal article" date="2022" name="J Glob Antimicrob Resist">
        <title>First complete genome of a multidrug resistant strain of the novel human pathogen Kalamiella piersonii (GABEKP28) identified in human saliva.</title>
        <authorList>
            <person name="McDonagh F."/>
            <person name="Singh N.K."/>
            <person name="Venkateswaran K."/>
            <person name="Lonappan A.M."/>
            <person name="Hallahan B."/>
            <person name="Tuohy A."/>
            <person name="Burke L."/>
            <person name="Kovarova A."/>
            <person name="Miliotis G."/>
        </authorList>
    </citation>
    <scope>NUCLEOTIDE SEQUENCE [LARGE SCALE GENOMIC DNA]</scope>
    <source>
        <strain evidence="2 3">GABEKP28</strain>
    </source>
</reference>
<dbReference type="Pfam" id="PF16363">
    <property type="entry name" value="GDP_Man_Dehyd"/>
    <property type="match status" value="1"/>
</dbReference>
<sequence length="298" mass="32959">MIHGKKALITGIKGFTGHYMAAELSAAGYEIFGLGSSPVQQIDHYFQVDLSDAAQVKRAVDAISPDVVIHLAAIAFVGHANPNAFYEVNVAGTRNLLQALDETVSKPDAILIASSANVYGNNTPGKLSESTPANPANDYAVSKLAMEYMAKLFQNRLPLIIARPFNYTGVGQADNFLIPKIVNHFRDRKNVIELGNIDVWRDFSDVRYLVKSYAALLRSNAFNQIVNVASGEMHSLREVINLCEELTGHHIQIEVNPKFVRANEIKKLCGDVTLLNQITDQKLQKIPLRETLKWMLEA</sequence>
<dbReference type="RefSeq" id="WP_269950084.1">
    <property type="nucleotide sequence ID" value="NZ_CP104758.1"/>
</dbReference>
<dbReference type="AlphaFoldDB" id="A0AAJ5QM70"/>
<keyword evidence="2" id="KW-0456">Lyase</keyword>
<proteinExistence type="predicted"/>
<dbReference type="Gene3D" id="3.90.25.10">
    <property type="entry name" value="UDP-galactose 4-epimerase, domain 1"/>
    <property type="match status" value="1"/>
</dbReference>
<evidence type="ECO:0000313" key="3">
    <source>
        <dbReference type="Proteomes" id="UP001211544"/>
    </source>
</evidence>
<protein>
    <submittedName>
        <fullName evidence="2">GDP-mannose 4,6-dehydratase</fullName>
        <ecNumber evidence="2">4.2.1.47</ecNumber>
    </submittedName>
</protein>
<dbReference type="InterPro" id="IPR016040">
    <property type="entry name" value="NAD(P)-bd_dom"/>
</dbReference>
<dbReference type="InterPro" id="IPR036291">
    <property type="entry name" value="NAD(P)-bd_dom_sf"/>
</dbReference>
<dbReference type="Proteomes" id="UP001211544">
    <property type="component" value="Chromosome"/>
</dbReference>
<name>A0AAJ5QM70_9GAMM</name>
<dbReference type="PANTHER" id="PTHR43000">
    <property type="entry name" value="DTDP-D-GLUCOSE 4,6-DEHYDRATASE-RELATED"/>
    <property type="match status" value="1"/>
</dbReference>
<gene>
    <name evidence="2" type="ORF">N5580_06185</name>
</gene>
<evidence type="ECO:0000259" key="1">
    <source>
        <dbReference type="Pfam" id="PF16363"/>
    </source>
</evidence>
<dbReference type="EC" id="4.2.1.47" evidence="2"/>
<dbReference type="GO" id="GO:0008446">
    <property type="term" value="F:GDP-mannose 4,6-dehydratase activity"/>
    <property type="evidence" value="ECO:0007669"/>
    <property type="project" value="UniProtKB-EC"/>
</dbReference>
<dbReference type="SUPFAM" id="SSF51735">
    <property type="entry name" value="NAD(P)-binding Rossmann-fold domains"/>
    <property type="match status" value="1"/>
</dbReference>
<feature type="domain" description="NAD(P)-binding" evidence="1">
    <location>
        <begin position="8"/>
        <end position="277"/>
    </location>
</feature>
<dbReference type="Gene3D" id="3.40.50.720">
    <property type="entry name" value="NAD(P)-binding Rossmann-like Domain"/>
    <property type="match status" value="1"/>
</dbReference>
<dbReference type="KEGG" id="kpie:N5580_06185"/>
<accession>A0AAJ5QM70</accession>
<evidence type="ECO:0000313" key="2">
    <source>
        <dbReference type="EMBL" id="WBG92124.1"/>
    </source>
</evidence>